<dbReference type="Proteomes" id="UP001642406">
    <property type="component" value="Unassembled WGS sequence"/>
</dbReference>
<feature type="transmembrane region" description="Helical" evidence="2">
    <location>
        <begin position="1052"/>
        <end position="1073"/>
    </location>
</feature>
<feature type="transmembrane region" description="Helical" evidence="2">
    <location>
        <begin position="478"/>
        <end position="502"/>
    </location>
</feature>
<feature type="compositionally biased region" description="Basic and acidic residues" evidence="1">
    <location>
        <begin position="353"/>
        <end position="379"/>
    </location>
</feature>
<evidence type="ECO:0000256" key="2">
    <source>
        <dbReference type="SAM" id="Phobius"/>
    </source>
</evidence>
<feature type="region of interest" description="Disordered" evidence="1">
    <location>
        <begin position="43"/>
        <end position="151"/>
    </location>
</feature>
<feature type="transmembrane region" description="Helical" evidence="2">
    <location>
        <begin position="578"/>
        <end position="598"/>
    </location>
</feature>
<feature type="compositionally biased region" description="Basic and acidic residues" evidence="1">
    <location>
        <begin position="221"/>
        <end position="257"/>
    </location>
</feature>
<organism evidence="3 4">
    <name type="scientific">Sporothrix bragantina</name>
    <dbReference type="NCBI Taxonomy" id="671064"/>
    <lineage>
        <taxon>Eukaryota</taxon>
        <taxon>Fungi</taxon>
        <taxon>Dikarya</taxon>
        <taxon>Ascomycota</taxon>
        <taxon>Pezizomycotina</taxon>
        <taxon>Sordariomycetes</taxon>
        <taxon>Sordariomycetidae</taxon>
        <taxon>Ophiostomatales</taxon>
        <taxon>Ophiostomataceae</taxon>
        <taxon>Sporothrix</taxon>
    </lineage>
</organism>
<feature type="compositionally biased region" description="Polar residues" evidence="1">
    <location>
        <begin position="88"/>
        <end position="104"/>
    </location>
</feature>
<protein>
    <submittedName>
        <fullName evidence="3">Uncharacterized protein</fullName>
    </submittedName>
</protein>
<evidence type="ECO:0000256" key="1">
    <source>
        <dbReference type="SAM" id="MobiDB-lite"/>
    </source>
</evidence>
<keyword evidence="4" id="KW-1185">Reference proteome</keyword>
<keyword evidence="2" id="KW-0472">Membrane</keyword>
<feature type="compositionally biased region" description="Low complexity" evidence="1">
    <location>
        <begin position="43"/>
        <end position="54"/>
    </location>
</feature>
<dbReference type="EMBL" id="CAWUHC010000008">
    <property type="protein sequence ID" value="CAK7212230.1"/>
    <property type="molecule type" value="Genomic_DNA"/>
</dbReference>
<feature type="region of interest" description="Disordered" evidence="1">
    <location>
        <begin position="221"/>
        <end position="281"/>
    </location>
</feature>
<feature type="compositionally biased region" description="Polar residues" evidence="1">
    <location>
        <begin position="128"/>
        <end position="144"/>
    </location>
</feature>
<name>A0ABP0AY68_9PEZI</name>
<gene>
    <name evidence="3" type="ORF">SBRCBS47491_001387</name>
</gene>
<proteinExistence type="predicted"/>
<evidence type="ECO:0000313" key="3">
    <source>
        <dbReference type="EMBL" id="CAK7212230.1"/>
    </source>
</evidence>
<feature type="compositionally biased region" description="Low complexity" evidence="1">
    <location>
        <begin position="422"/>
        <end position="440"/>
    </location>
</feature>
<feature type="transmembrane region" description="Helical" evidence="2">
    <location>
        <begin position="522"/>
        <end position="543"/>
    </location>
</feature>
<keyword evidence="2" id="KW-1133">Transmembrane helix</keyword>
<comment type="caution">
    <text evidence="3">The sequence shown here is derived from an EMBL/GenBank/DDBJ whole genome shotgun (WGS) entry which is preliminary data.</text>
</comment>
<sequence>MPSNEATSGEVAVTKIVDVVENTVTTVKMDTNGTTTTETVVTTNTVTPPAGAVTKPAPVKTVASKTSPPKGSLANDPTGKVAPPKVESANTGPTKSATTSSGQASAKGPPTKTVAIKGGPVTGGPSKASPNNGRPTKGNGTKPQTARVAPPGYKLIKVKDAQGKIIVVKTKLTDEELAAAAKKGQTVKPDNSASEKTKAVEYKIVSIPQSDGTLVKVRRPIHAEDITSNKPAETKKTEATNKDGKTVAVTEKEKTGPDDGDEPMDEATRKEMIRKQKHKYRMGRSRKYRRTLLRGFVMQLIGELPDIEIDHGGFHDGDQVISDDDSDLDFDSDRDDNDLFGDDHDHDDDDDDGGVHDGHDNDGHDNDHDAGHTGDSDHKFNIKTKKIAANIYDNVAAQTQKKKPAVTAANKAVPGISKEAPANGATGTNNPVATGAAAGAKPKASEKVTYTMNTKDLEQLDEEKPTSQLQRHWENISFYAMGSLSIILPLLFVLLAVATTIMNGKLVGSHWDAVANALKIAVSAWPIVFAAVVAQCFKTYATYKVERGIKLMQLEQLVGSSSFASALKQPIMLRRLDVYALVIFVAWCLSPIGGQAIVRVISSDWKQNCVDSKVWYLSRNGINPVMDSTGDYFSDGNDLGTHQQQAAMIFATVFNPYPGIGGTKSNFYQDSWGNPQTPVNLTYGTSSVFGVPFFLTDSLFFADAVPDYYAKSPLSTFTYDGGNEGNAASLRNESFKFPITTSYFAFDCGDWQTLTSAEMADKVINYNLLPVSTVSPTFYMGFGWTDEELSTGSFAQGHPRPDMLRWGSFNWLTSDPTKAPVEVIQVNTTESSNSAPLSNGTAEYSYIECPLRQDFLIFNVTCVITQMDFDDDSTYTCDVEYATKNITATTQNSTRFFDFTSYFVDAVKPSSYSTENTISPFERYLASNGQKLDTLFDFKAFNDSNPIVNPSYAHWYDMSNNTTPDSFAATFGFAFNSWMDAGYCPGACRTSYPTTLMGLAMEAGIPLETERVMANASSLLSTSLRIPESMFESSSSQWCYTANYIYVSHAPYLALLYICSIALLILGIASVIIESRVVAPDILGYASTVARNSRYLHLPATAPGMSGADRVRKFGGTVVMMQDVKKDADVGRIALGNKKEDSAKLRTDRTYR</sequence>
<feature type="region of interest" description="Disordered" evidence="1">
    <location>
        <begin position="315"/>
        <end position="379"/>
    </location>
</feature>
<keyword evidence="2" id="KW-0812">Transmembrane</keyword>
<evidence type="ECO:0000313" key="4">
    <source>
        <dbReference type="Proteomes" id="UP001642406"/>
    </source>
</evidence>
<feature type="compositionally biased region" description="Acidic residues" evidence="1">
    <location>
        <begin position="321"/>
        <end position="352"/>
    </location>
</feature>
<reference evidence="3 4" key="1">
    <citation type="submission" date="2024-01" db="EMBL/GenBank/DDBJ databases">
        <authorList>
            <person name="Allen C."/>
            <person name="Tagirdzhanova G."/>
        </authorList>
    </citation>
    <scope>NUCLEOTIDE SEQUENCE [LARGE SCALE GENOMIC DNA]</scope>
</reference>
<feature type="region of interest" description="Disordered" evidence="1">
    <location>
        <begin position="417"/>
        <end position="440"/>
    </location>
</feature>
<accession>A0ABP0AY68</accession>